<keyword evidence="2" id="KW-1185">Reference proteome</keyword>
<dbReference type="EMBL" id="CAJZBQ010000015">
    <property type="protein sequence ID" value="CAG9316142.1"/>
    <property type="molecule type" value="Genomic_DNA"/>
</dbReference>
<name>A0AAU9INW4_9CILI</name>
<accession>A0AAU9INW4</accession>
<evidence type="ECO:0008006" key="3">
    <source>
        <dbReference type="Google" id="ProtNLM"/>
    </source>
</evidence>
<protein>
    <recommendedName>
        <fullName evidence="3">Tetratricopeptide repeat protein</fullName>
    </recommendedName>
</protein>
<sequence length="127" mass="15154">MENIKEVISKANYLKSRNQQDEALEVLEEAFNRFRSSHYETWEIAKLLAEMYLTNSELFDQSGLVAPAFEQLQKALKITNPSPLQRWKERIDWQLLRISIYTTLAEHYRRELVIYQTKQKCDRAQSK</sequence>
<reference evidence="1" key="1">
    <citation type="submission" date="2021-09" db="EMBL/GenBank/DDBJ databases">
        <authorList>
            <consortium name="AG Swart"/>
            <person name="Singh M."/>
            <person name="Singh A."/>
            <person name="Seah K."/>
            <person name="Emmerich C."/>
        </authorList>
    </citation>
    <scope>NUCLEOTIDE SEQUENCE</scope>
    <source>
        <strain evidence="1">ATCC30299</strain>
    </source>
</reference>
<dbReference type="AlphaFoldDB" id="A0AAU9INW4"/>
<gene>
    <name evidence="1" type="ORF">BSTOLATCC_MIC15581</name>
</gene>
<dbReference type="Proteomes" id="UP001162131">
    <property type="component" value="Unassembled WGS sequence"/>
</dbReference>
<organism evidence="1 2">
    <name type="scientific">Blepharisma stoltei</name>
    <dbReference type="NCBI Taxonomy" id="1481888"/>
    <lineage>
        <taxon>Eukaryota</taxon>
        <taxon>Sar</taxon>
        <taxon>Alveolata</taxon>
        <taxon>Ciliophora</taxon>
        <taxon>Postciliodesmatophora</taxon>
        <taxon>Heterotrichea</taxon>
        <taxon>Heterotrichida</taxon>
        <taxon>Blepharismidae</taxon>
        <taxon>Blepharisma</taxon>
    </lineage>
</organism>
<evidence type="ECO:0000313" key="2">
    <source>
        <dbReference type="Proteomes" id="UP001162131"/>
    </source>
</evidence>
<comment type="caution">
    <text evidence="1">The sequence shown here is derived from an EMBL/GenBank/DDBJ whole genome shotgun (WGS) entry which is preliminary data.</text>
</comment>
<proteinExistence type="predicted"/>
<evidence type="ECO:0000313" key="1">
    <source>
        <dbReference type="EMBL" id="CAG9316142.1"/>
    </source>
</evidence>